<dbReference type="EnsemblMetazoa" id="ENSAATROPT000864">
    <property type="protein sequence ID" value="ENSAATROPP000822"/>
    <property type="gene ID" value="ENSAATROPG000696"/>
</dbReference>
<proteinExistence type="predicted"/>
<name>A0AAG5CPQ6_ANOAO</name>
<sequence>MIHGVLLRPSVGRLVRNLPDDRRHALLELHHVRLGEHGGHLLERFAQEIVSLLARSQHAIDLPLDPLPQPVLRLLDGDADVLLILTPLAVQLGITLPPESLLLGGFILAFDPLLQGVLSADQLLHDDVFTRFLVPGRGG</sequence>
<protein>
    <submittedName>
        <fullName evidence="1">Uncharacterized protein</fullName>
    </submittedName>
</protein>
<dbReference type="AlphaFoldDB" id="A0AAG5CPQ6"/>
<evidence type="ECO:0000313" key="2">
    <source>
        <dbReference type="Proteomes" id="UP000075880"/>
    </source>
</evidence>
<reference evidence="1" key="1">
    <citation type="submission" date="2024-04" db="UniProtKB">
        <authorList>
            <consortium name="EnsemblMetazoa"/>
        </authorList>
    </citation>
    <scope>IDENTIFICATION</scope>
    <source>
        <strain evidence="1">EBRO</strain>
    </source>
</reference>
<organism evidence="1 2">
    <name type="scientific">Anopheles atroparvus</name>
    <name type="common">European mosquito</name>
    <dbReference type="NCBI Taxonomy" id="41427"/>
    <lineage>
        <taxon>Eukaryota</taxon>
        <taxon>Metazoa</taxon>
        <taxon>Ecdysozoa</taxon>
        <taxon>Arthropoda</taxon>
        <taxon>Hexapoda</taxon>
        <taxon>Insecta</taxon>
        <taxon>Pterygota</taxon>
        <taxon>Neoptera</taxon>
        <taxon>Endopterygota</taxon>
        <taxon>Diptera</taxon>
        <taxon>Nematocera</taxon>
        <taxon>Culicoidea</taxon>
        <taxon>Culicidae</taxon>
        <taxon>Anophelinae</taxon>
        <taxon>Anopheles</taxon>
    </lineage>
</organism>
<keyword evidence="2" id="KW-1185">Reference proteome</keyword>
<evidence type="ECO:0000313" key="1">
    <source>
        <dbReference type="EnsemblMetazoa" id="ENSAATROPP000822"/>
    </source>
</evidence>
<dbReference type="Proteomes" id="UP000075880">
    <property type="component" value="Unassembled WGS sequence"/>
</dbReference>
<accession>A0AAG5CPQ6</accession>